<keyword evidence="1" id="KW-0479">Metal-binding</keyword>
<dbReference type="Proteomes" id="UP000288805">
    <property type="component" value="Unassembled WGS sequence"/>
</dbReference>
<comment type="cofactor">
    <cofactor evidence="1">
        <name>Mn(2+)</name>
        <dbReference type="ChEBI" id="CHEBI:29035"/>
    </cofactor>
</comment>
<dbReference type="InterPro" id="IPR036457">
    <property type="entry name" value="PPM-type-like_dom_sf"/>
</dbReference>
<keyword evidence="1" id="KW-0460">Magnesium</keyword>
<feature type="domain" description="PPM-type phosphatase" evidence="2">
    <location>
        <begin position="135"/>
        <end position="381"/>
    </location>
</feature>
<evidence type="ECO:0000256" key="1">
    <source>
        <dbReference type="RuleBase" id="RU366020"/>
    </source>
</evidence>
<comment type="cofactor">
    <cofactor evidence="1">
        <name>Mg(2+)</name>
        <dbReference type="ChEBI" id="CHEBI:18420"/>
    </cofactor>
</comment>
<organism evidence="3 4">
    <name type="scientific">Vitis vinifera</name>
    <name type="common">Grape</name>
    <dbReference type="NCBI Taxonomy" id="29760"/>
    <lineage>
        <taxon>Eukaryota</taxon>
        <taxon>Viridiplantae</taxon>
        <taxon>Streptophyta</taxon>
        <taxon>Embryophyta</taxon>
        <taxon>Tracheophyta</taxon>
        <taxon>Spermatophyta</taxon>
        <taxon>Magnoliopsida</taxon>
        <taxon>eudicotyledons</taxon>
        <taxon>Gunneridae</taxon>
        <taxon>Pentapetalae</taxon>
        <taxon>rosids</taxon>
        <taxon>Vitales</taxon>
        <taxon>Vitaceae</taxon>
        <taxon>Viteae</taxon>
        <taxon>Vitis</taxon>
    </lineage>
</organism>
<evidence type="ECO:0000313" key="3">
    <source>
        <dbReference type="EMBL" id="RVW56852.1"/>
    </source>
</evidence>
<comment type="catalytic activity">
    <reaction evidence="1">
        <text>O-phospho-L-seryl-[protein] + H2O = L-seryl-[protein] + phosphate</text>
        <dbReference type="Rhea" id="RHEA:20629"/>
        <dbReference type="Rhea" id="RHEA-COMP:9863"/>
        <dbReference type="Rhea" id="RHEA-COMP:11604"/>
        <dbReference type="ChEBI" id="CHEBI:15377"/>
        <dbReference type="ChEBI" id="CHEBI:29999"/>
        <dbReference type="ChEBI" id="CHEBI:43474"/>
        <dbReference type="ChEBI" id="CHEBI:83421"/>
        <dbReference type="EC" id="3.1.3.16"/>
    </reaction>
</comment>
<dbReference type="SMART" id="SM00331">
    <property type="entry name" value="PP2C_SIG"/>
    <property type="match status" value="1"/>
</dbReference>
<evidence type="ECO:0000313" key="4">
    <source>
        <dbReference type="Proteomes" id="UP000288805"/>
    </source>
</evidence>
<evidence type="ECO:0000259" key="2">
    <source>
        <dbReference type="PROSITE" id="PS51746"/>
    </source>
</evidence>
<dbReference type="PANTHER" id="PTHR12320">
    <property type="entry name" value="PROTEIN PHOSPHATASE 2C"/>
    <property type="match status" value="1"/>
</dbReference>
<dbReference type="InterPro" id="IPR001932">
    <property type="entry name" value="PPM-type_phosphatase-like_dom"/>
</dbReference>
<dbReference type="GO" id="GO:0046872">
    <property type="term" value="F:metal ion binding"/>
    <property type="evidence" value="ECO:0007669"/>
    <property type="project" value="UniProtKB-UniRule"/>
</dbReference>
<dbReference type="SUPFAM" id="SSF81606">
    <property type="entry name" value="PP2C-like"/>
    <property type="match status" value="1"/>
</dbReference>
<reference evidence="3 4" key="1">
    <citation type="journal article" date="2018" name="PLoS Genet.">
        <title>Population sequencing reveals clonal diversity and ancestral inbreeding in the grapevine cultivar Chardonnay.</title>
        <authorList>
            <person name="Roach M.J."/>
            <person name="Johnson D.L."/>
            <person name="Bohlmann J."/>
            <person name="van Vuuren H.J."/>
            <person name="Jones S.J."/>
            <person name="Pretorius I.S."/>
            <person name="Schmidt S.A."/>
            <person name="Borneman A.R."/>
        </authorList>
    </citation>
    <scope>NUCLEOTIDE SEQUENCE [LARGE SCALE GENOMIC DNA]</scope>
    <source>
        <strain evidence="4">cv. Chardonnay</strain>
        <tissue evidence="3">Leaf</tissue>
    </source>
</reference>
<keyword evidence="1" id="KW-0378">Hydrolase</keyword>
<dbReference type="EMBL" id="QGNW01001070">
    <property type="protein sequence ID" value="RVW56852.1"/>
    <property type="molecule type" value="Genomic_DNA"/>
</dbReference>
<dbReference type="AlphaFoldDB" id="A0A438FA58"/>
<dbReference type="PANTHER" id="PTHR12320:SF60">
    <property type="entry name" value="PROTEIN PHOSPHATASE 2C 26-RELATED"/>
    <property type="match status" value="1"/>
</dbReference>
<keyword evidence="1" id="KW-0904">Protein phosphatase</keyword>
<keyword evidence="1" id="KW-0464">Manganese</keyword>
<dbReference type="PROSITE" id="PS51746">
    <property type="entry name" value="PPM_2"/>
    <property type="match status" value="1"/>
</dbReference>
<protein>
    <recommendedName>
        <fullName evidence="1">Protein phosphatase</fullName>
        <ecNumber evidence="1">3.1.3.16</ecNumber>
    </recommendedName>
</protein>
<dbReference type="SMART" id="SM00332">
    <property type="entry name" value="PP2Cc"/>
    <property type="match status" value="1"/>
</dbReference>
<comment type="similarity">
    <text evidence="1">Belongs to the PP2C family.</text>
</comment>
<dbReference type="Gene3D" id="3.60.40.10">
    <property type="entry name" value="PPM-type phosphatase domain"/>
    <property type="match status" value="1"/>
</dbReference>
<name>A0A438FA58_VITVI</name>
<dbReference type="EC" id="3.1.3.16" evidence="1"/>
<dbReference type="InterPro" id="IPR039123">
    <property type="entry name" value="PPTC7"/>
</dbReference>
<dbReference type="GO" id="GO:0004722">
    <property type="term" value="F:protein serine/threonine phosphatase activity"/>
    <property type="evidence" value="ECO:0007669"/>
    <property type="project" value="UniProtKB-EC"/>
</dbReference>
<sequence>MNAPAGNRTRVCTVAGYYSTTRPLVLVASFTELSLLVKRTRKPSRRGSISRHQIQSQLRKCVVLERESKREMAIPILKAAISDSHEFFNSLSHTTRLLSIPKKRRLIVSASASASASAPSEINPLRSEVSFCVGTHLIPHPNKVDRGGEDAFFVSSYNGGVVAVADGVSGWAEQNVDPSLFPKELMANASDLVGDEEVNYDPQILLKKAHTATSSKGSATVIVAMLEKNGVLKIASVGDCGLRVIRKGKLIFSTLPQEHYFDCPYQLSSEVITQTYLDATVTSVKLLEGDTIVMGSDGLFDNVFDHEIVSTITEYSDAAEAAKALADLASNHSMDSNFESPYSLEARTRGFDVPFWKKVLGRFFISAGGKPDDITVVVGQVVSS</sequence>
<gene>
    <name evidence="3" type="primary">VvCHDh000112_1</name>
    <name evidence="3" type="ORF">CK203_078524</name>
</gene>
<proteinExistence type="inferred from homology"/>
<accession>A0A438FA58</accession>
<comment type="caution">
    <text evidence="3">The sequence shown here is derived from an EMBL/GenBank/DDBJ whole genome shotgun (WGS) entry which is preliminary data.</text>
</comment>
<comment type="catalytic activity">
    <reaction evidence="1">
        <text>O-phospho-L-threonyl-[protein] + H2O = L-threonyl-[protein] + phosphate</text>
        <dbReference type="Rhea" id="RHEA:47004"/>
        <dbReference type="Rhea" id="RHEA-COMP:11060"/>
        <dbReference type="Rhea" id="RHEA-COMP:11605"/>
        <dbReference type="ChEBI" id="CHEBI:15377"/>
        <dbReference type="ChEBI" id="CHEBI:30013"/>
        <dbReference type="ChEBI" id="CHEBI:43474"/>
        <dbReference type="ChEBI" id="CHEBI:61977"/>
        <dbReference type="EC" id="3.1.3.16"/>
    </reaction>
</comment>